<keyword evidence="4" id="KW-1003">Cell membrane</keyword>
<feature type="transmembrane region" description="Helical" evidence="8">
    <location>
        <begin position="218"/>
        <end position="237"/>
    </location>
</feature>
<keyword evidence="7 8" id="KW-0472">Membrane</keyword>
<evidence type="ECO:0000256" key="3">
    <source>
        <dbReference type="ARBA" id="ARBA00022448"/>
    </source>
</evidence>
<dbReference type="SUPFAM" id="SSF103481">
    <property type="entry name" value="Multidrug resistance efflux transporter EmrE"/>
    <property type="match status" value="2"/>
</dbReference>
<evidence type="ECO:0000313" key="11">
    <source>
        <dbReference type="Proteomes" id="UP000317893"/>
    </source>
</evidence>
<feature type="transmembrane region" description="Helical" evidence="8">
    <location>
        <begin position="77"/>
        <end position="96"/>
    </location>
</feature>
<comment type="subcellular location">
    <subcellularLocation>
        <location evidence="1">Cell membrane</location>
        <topology evidence="1">Multi-pass membrane protein</topology>
    </subcellularLocation>
</comment>
<dbReference type="Gene3D" id="1.10.3730.20">
    <property type="match status" value="1"/>
</dbReference>
<name>A0A542DX14_9MICO</name>
<dbReference type="InterPro" id="IPR037185">
    <property type="entry name" value="EmrE-like"/>
</dbReference>
<accession>A0A542DX14</accession>
<evidence type="ECO:0000256" key="5">
    <source>
        <dbReference type="ARBA" id="ARBA00022692"/>
    </source>
</evidence>
<comment type="similarity">
    <text evidence="2">Belongs to the EamA transporter family.</text>
</comment>
<evidence type="ECO:0000313" key="10">
    <source>
        <dbReference type="EMBL" id="TQJ07627.1"/>
    </source>
</evidence>
<evidence type="ECO:0000256" key="7">
    <source>
        <dbReference type="ARBA" id="ARBA00023136"/>
    </source>
</evidence>
<comment type="caution">
    <text evidence="10">The sequence shown here is derived from an EMBL/GenBank/DDBJ whole genome shotgun (WGS) entry which is preliminary data.</text>
</comment>
<feature type="transmembrane region" description="Helical" evidence="8">
    <location>
        <begin position="274"/>
        <end position="296"/>
    </location>
</feature>
<dbReference type="Pfam" id="PF00892">
    <property type="entry name" value="EamA"/>
    <property type="match status" value="2"/>
</dbReference>
<reference evidence="10 11" key="1">
    <citation type="submission" date="2019-06" db="EMBL/GenBank/DDBJ databases">
        <title>Sequencing the genomes of 1000 actinobacteria strains.</title>
        <authorList>
            <person name="Klenk H.-P."/>
        </authorList>
    </citation>
    <scope>NUCLEOTIDE SEQUENCE [LARGE SCALE GENOMIC DNA]</scope>
    <source>
        <strain evidence="10 11">DSM 18607</strain>
    </source>
</reference>
<evidence type="ECO:0000256" key="6">
    <source>
        <dbReference type="ARBA" id="ARBA00022989"/>
    </source>
</evidence>
<dbReference type="RefSeq" id="WP_141846787.1">
    <property type="nucleotide sequence ID" value="NZ_BAAAPR010000008.1"/>
</dbReference>
<sequence length="312" mass="32969">MSAPDEPRDEVARGAAYGLLAYGVWGVFPLYFHALQPAGPVEVLAHRIVWTLLVCVAVLLVRRDLAWVGPLLRRPRLLGGLALAAVAIAVNWGVYVGAVVSDNVADASLGYFLNPLVTVALGVLLLGERLRRLQWAAVVVGLVAGIYLSVAGGHLPWVSFVLAASFASYGLLKKRLGAELPALHGLTVETVVLAPFATVALVVLGVTGQQTFTHDGGLHAVLLVLGGVVTAVPLLLFASAARRVPLVTIGLLQFVTPVLQLLCGVLLLDEHLSPARWFGFGIVWVALVLLTLDSFLARPRRGRGGPEPAPVV</sequence>
<feature type="transmembrane region" description="Helical" evidence="8">
    <location>
        <begin position="108"/>
        <end position="126"/>
    </location>
</feature>
<keyword evidence="5 8" id="KW-0812">Transmembrane</keyword>
<dbReference type="OrthoDB" id="369870at2"/>
<dbReference type="InterPro" id="IPR050638">
    <property type="entry name" value="AA-Vitamin_Transporters"/>
</dbReference>
<dbReference type="PANTHER" id="PTHR32322">
    <property type="entry name" value="INNER MEMBRANE TRANSPORTER"/>
    <property type="match status" value="1"/>
</dbReference>
<feature type="domain" description="EamA" evidence="9">
    <location>
        <begin position="160"/>
        <end position="291"/>
    </location>
</feature>
<feature type="domain" description="EamA" evidence="9">
    <location>
        <begin position="14"/>
        <end position="148"/>
    </location>
</feature>
<feature type="transmembrane region" description="Helical" evidence="8">
    <location>
        <begin position="12"/>
        <end position="32"/>
    </location>
</feature>
<gene>
    <name evidence="10" type="ORF">FB458_0695</name>
</gene>
<protein>
    <submittedName>
        <fullName evidence="10">Chloramphenicol-sensitive protein RarD</fullName>
    </submittedName>
</protein>
<evidence type="ECO:0000256" key="2">
    <source>
        <dbReference type="ARBA" id="ARBA00007362"/>
    </source>
</evidence>
<dbReference type="InterPro" id="IPR000620">
    <property type="entry name" value="EamA_dom"/>
</dbReference>
<feature type="transmembrane region" description="Helical" evidence="8">
    <location>
        <begin position="184"/>
        <end position="206"/>
    </location>
</feature>
<dbReference type="AlphaFoldDB" id="A0A542DX14"/>
<feature type="transmembrane region" description="Helical" evidence="8">
    <location>
        <begin position="133"/>
        <end position="150"/>
    </location>
</feature>
<keyword evidence="6 8" id="KW-1133">Transmembrane helix</keyword>
<evidence type="ECO:0000259" key="9">
    <source>
        <dbReference type="Pfam" id="PF00892"/>
    </source>
</evidence>
<dbReference type="InterPro" id="IPR004626">
    <property type="entry name" value="RarD"/>
</dbReference>
<dbReference type="NCBIfam" id="TIGR00688">
    <property type="entry name" value="rarD"/>
    <property type="match status" value="1"/>
</dbReference>
<evidence type="ECO:0000256" key="1">
    <source>
        <dbReference type="ARBA" id="ARBA00004651"/>
    </source>
</evidence>
<dbReference type="Proteomes" id="UP000317893">
    <property type="component" value="Unassembled WGS sequence"/>
</dbReference>
<proteinExistence type="inferred from homology"/>
<keyword evidence="11" id="KW-1185">Reference proteome</keyword>
<feature type="transmembrane region" description="Helical" evidence="8">
    <location>
        <begin position="244"/>
        <end position="268"/>
    </location>
</feature>
<organism evidence="10 11">
    <name type="scientific">Lapillicoccus jejuensis</name>
    <dbReference type="NCBI Taxonomy" id="402171"/>
    <lineage>
        <taxon>Bacteria</taxon>
        <taxon>Bacillati</taxon>
        <taxon>Actinomycetota</taxon>
        <taxon>Actinomycetes</taxon>
        <taxon>Micrococcales</taxon>
        <taxon>Intrasporangiaceae</taxon>
        <taxon>Lapillicoccus</taxon>
    </lineage>
</organism>
<dbReference type="EMBL" id="VFMN01000001">
    <property type="protein sequence ID" value="TQJ07627.1"/>
    <property type="molecule type" value="Genomic_DNA"/>
</dbReference>
<evidence type="ECO:0000256" key="4">
    <source>
        <dbReference type="ARBA" id="ARBA00022475"/>
    </source>
</evidence>
<dbReference type="PANTHER" id="PTHR32322:SF2">
    <property type="entry name" value="EAMA DOMAIN-CONTAINING PROTEIN"/>
    <property type="match status" value="1"/>
</dbReference>
<evidence type="ECO:0000256" key="8">
    <source>
        <dbReference type="SAM" id="Phobius"/>
    </source>
</evidence>
<feature type="transmembrane region" description="Helical" evidence="8">
    <location>
        <begin position="156"/>
        <end position="172"/>
    </location>
</feature>
<dbReference type="GO" id="GO:0005886">
    <property type="term" value="C:plasma membrane"/>
    <property type="evidence" value="ECO:0007669"/>
    <property type="project" value="UniProtKB-SubCell"/>
</dbReference>
<feature type="transmembrane region" description="Helical" evidence="8">
    <location>
        <begin position="44"/>
        <end position="65"/>
    </location>
</feature>
<keyword evidence="3" id="KW-0813">Transport</keyword>